<reference evidence="1" key="1">
    <citation type="journal article" date="2021" name="Mol. Ecol. Resour.">
        <title>Apolygus lucorum genome provides insights into omnivorousness and mesophyll feeding.</title>
        <authorList>
            <person name="Liu Y."/>
            <person name="Liu H."/>
            <person name="Wang H."/>
            <person name="Huang T."/>
            <person name="Liu B."/>
            <person name="Yang B."/>
            <person name="Yin L."/>
            <person name="Li B."/>
            <person name="Zhang Y."/>
            <person name="Zhang S."/>
            <person name="Jiang F."/>
            <person name="Zhang X."/>
            <person name="Ren Y."/>
            <person name="Wang B."/>
            <person name="Wang S."/>
            <person name="Lu Y."/>
            <person name="Wu K."/>
            <person name="Fan W."/>
            <person name="Wang G."/>
        </authorList>
    </citation>
    <scope>NUCLEOTIDE SEQUENCE</scope>
    <source>
        <strain evidence="1">12Hb</strain>
    </source>
</reference>
<dbReference type="AlphaFoldDB" id="A0A8S9WUW7"/>
<name>A0A8S9WUW7_APOLU</name>
<evidence type="ECO:0000313" key="2">
    <source>
        <dbReference type="Proteomes" id="UP000466442"/>
    </source>
</evidence>
<dbReference type="Proteomes" id="UP000466442">
    <property type="component" value="Unassembled WGS sequence"/>
</dbReference>
<comment type="caution">
    <text evidence="1">The sequence shown here is derived from an EMBL/GenBank/DDBJ whole genome shotgun (WGS) entry which is preliminary data.</text>
</comment>
<accession>A0A8S9WUW7</accession>
<sequence length="247" mass="28479">MANLGGPSPAKRRLLMRTTEAIMLYGAEVWADSLRYHKYRARMEAVQRRGALRISSASRTVSGPASQVIAGTIPIYHQALERRRIKMRKAEAILPITIVKREEREETICRWQADLVCETRGRWTALIIDDLKAWLERKHGEVNYYLTQFLSGHGYFRSFLVQIGKATDPECRYCGIEEDDVCHTFFTCPQWVSMRRSAEEVIGTLRPQTIIHEMIRNKSSWDAMAVFVASVLKAKKLDGRWEEEGDE</sequence>
<proteinExistence type="predicted"/>
<evidence type="ECO:0000313" key="1">
    <source>
        <dbReference type="EMBL" id="KAF6200532.1"/>
    </source>
</evidence>
<dbReference type="OrthoDB" id="6624020at2759"/>
<keyword evidence="2" id="KW-1185">Reference proteome</keyword>
<gene>
    <name evidence="1" type="ORF">GE061_004975</name>
</gene>
<organism evidence="1 2">
    <name type="scientific">Apolygus lucorum</name>
    <name type="common">Small green plant bug</name>
    <name type="synonym">Lygocoris lucorum</name>
    <dbReference type="NCBI Taxonomy" id="248454"/>
    <lineage>
        <taxon>Eukaryota</taxon>
        <taxon>Metazoa</taxon>
        <taxon>Ecdysozoa</taxon>
        <taxon>Arthropoda</taxon>
        <taxon>Hexapoda</taxon>
        <taxon>Insecta</taxon>
        <taxon>Pterygota</taxon>
        <taxon>Neoptera</taxon>
        <taxon>Paraneoptera</taxon>
        <taxon>Hemiptera</taxon>
        <taxon>Heteroptera</taxon>
        <taxon>Panheteroptera</taxon>
        <taxon>Cimicomorpha</taxon>
        <taxon>Miridae</taxon>
        <taxon>Mirini</taxon>
        <taxon>Apolygus</taxon>
    </lineage>
</organism>
<dbReference type="EMBL" id="WIXP02000013">
    <property type="protein sequence ID" value="KAF6200532.1"/>
    <property type="molecule type" value="Genomic_DNA"/>
</dbReference>
<protein>
    <recommendedName>
        <fullName evidence="3">Reverse transcriptase zinc-binding domain-containing protein</fullName>
    </recommendedName>
</protein>
<evidence type="ECO:0008006" key="3">
    <source>
        <dbReference type="Google" id="ProtNLM"/>
    </source>
</evidence>